<proteinExistence type="predicted"/>
<sequence length="101" mass="10449">MNRPITEYPSPISGSYLDIDSETIIASGAKAPISGGGEIDIAGPANAVIRSAHIWSGRSGTPIIIDLGIIPFHLEPAVKAGIALRIIAVVVAEETIRLHAG</sequence>
<comment type="caution">
    <text evidence="1">The sequence shown here is derived from an EMBL/GenBank/DDBJ whole genome shotgun (WGS) entry which is preliminary data.</text>
</comment>
<protein>
    <submittedName>
        <fullName evidence="1">Uncharacterized protein</fullName>
    </submittedName>
</protein>
<reference evidence="1 2" key="1">
    <citation type="journal article" date="2016" name="Nat. Commun.">
        <title>Thousands of microbial genomes shed light on interconnected biogeochemical processes in an aquifer system.</title>
        <authorList>
            <person name="Anantharaman K."/>
            <person name="Brown C.T."/>
            <person name="Hug L.A."/>
            <person name="Sharon I."/>
            <person name="Castelle C.J."/>
            <person name="Probst A.J."/>
            <person name="Thomas B.C."/>
            <person name="Singh A."/>
            <person name="Wilkins M.J."/>
            <person name="Karaoz U."/>
            <person name="Brodie E.L."/>
            <person name="Williams K.H."/>
            <person name="Hubbard S.S."/>
            <person name="Banfield J.F."/>
        </authorList>
    </citation>
    <scope>NUCLEOTIDE SEQUENCE [LARGE SCALE GENOMIC DNA]</scope>
</reference>
<gene>
    <name evidence="1" type="ORF">A2890_02275</name>
</gene>
<evidence type="ECO:0000313" key="1">
    <source>
        <dbReference type="EMBL" id="OGC61267.1"/>
    </source>
</evidence>
<dbReference type="AlphaFoldDB" id="A0A1F4VVQ0"/>
<dbReference type="Proteomes" id="UP000176967">
    <property type="component" value="Unassembled WGS sequence"/>
</dbReference>
<dbReference type="EMBL" id="MEVL01000014">
    <property type="protein sequence ID" value="OGC61267.1"/>
    <property type="molecule type" value="Genomic_DNA"/>
</dbReference>
<name>A0A1F4VVQ0_UNCKA</name>
<accession>A0A1F4VVQ0</accession>
<evidence type="ECO:0000313" key="2">
    <source>
        <dbReference type="Proteomes" id="UP000176967"/>
    </source>
</evidence>
<organism evidence="1 2">
    <name type="scientific">candidate division WWE3 bacterium RIFCSPLOWO2_01_FULL_53_14</name>
    <dbReference type="NCBI Taxonomy" id="1802628"/>
    <lineage>
        <taxon>Bacteria</taxon>
        <taxon>Katanobacteria</taxon>
    </lineage>
</organism>